<name>A0ACC3TDQ2_9ASCO</name>
<comment type="caution">
    <text evidence="1">The sequence shown here is derived from an EMBL/GenBank/DDBJ whole genome shotgun (WGS) entry which is preliminary data.</text>
</comment>
<evidence type="ECO:0000313" key="2">
    <source>
        <dbReference type="Proteomes" id="UP001489719"/>
    </source>
</evidence>
<accession>A0ACC3TDQ2</accession>
<sequence>MANPAPFRKTYFTDHKDTYEAALMSLFSGAPEDTQTDLDKLFTPYFTQRDDETTRDFPAFVKHIQWLRTILPKGSVKLTVTVFLRDGSQLAERHTSTSTRDDGSIIHAETFQFVEVAEDGRISSIVETVVKTPQPSEV</sequence>
<gene>
    <name evidence="1" type="ORF">V1517DRAFT_333041</name>
</gene>
<protein>
    <submittedName>
        <fullName evidence="1">Uncharacterized protein</fullName>
    </submittedName>
</protein>
<dbReference type="EMBL" id="MU970202">
    <property type="protein sequence ID" value="KAK9319294.1"/>
    <property type="molecule type" value="Genomic_DNA"/>
</dbReference>
<keyword evidence="2" id="KW-1185">Reference proteome</keyword>
<reference evidence="2" key="1">
    <citation type="journal article" date="2024" name="Front. Bioeng. Biotechnol.">
        <title>Genome-scale model development and genomic sequencing of the oleaginous clade Lipomyces.</title>
        <authorList>
            <person name="Czajka J.J."/>
            <person name="Han Y."/>
            <person name="Kim J."/>
            <person name="Mondo S.J."/>
            <person name="Hofstad B.A."/>
            <person name="Robles A."/>
            <person name="Haridas S."/>
            <person name="Riley R."/>
            <person name="LaButti K."/>
            <person name="Pangilinan J."/>
            <person name="Andreopoulos W."/>
            <person name="Lipzen A."/>
            <person name="Yan J."/>
            <person name="Wang M."/>
            <person name="Ng V."/>
            <person name="Grigoriev I.V."/>
            <person name="Spatafora J.W."/>
            <person name="Magnuson J.K."/>
            <person name="Baker S.E."/>
            <person name="Pomraning K.R."/>
        </authorList>
    </citation>
    <scope>NUCLEOTIDE SEQUENCE [LARGE SCALE GENOMIC DNA]</scope>
    <source>
        <strain evidence="2">CBS 10300</strain>
    </source>
</reference>
<dbReference type="Proteomes" id="UP001489719">
    <property type="component" value="Unassembled WGS sequence"/>
</dbReference>
<organism evidence="1 2">
    <name type="scientific">Lipomyces orientalis</name>
    <dbReference type="NCBI Taxonomy" id="1233043"/>
    <lineage>
        <taxon>Eukaryota</taxon>
        <taxon>Fungi</taxon>
        <taxon>Dikarya</taxon>
        <taxon>Ascomycota</taxon>
        <taxon>Saccharomycotina</taxon>
        <taxon>Lipomycetes</taxon>
        <taxon>Lipomycetales</taxon>
        <taxon>Lipomycetaceae</taxon>
        <taxon>Lipomyces</taxon>
    </lineage>
</organism>
<proteinExistence type="predicted"/>
<evidence type="ECO:0000313" key="1">
    <source>
        <dbReference type="EMBL" id="KAK9319294.1"/>
    </source>
</evidence>